<gene>
    <name evidence="3" type="ORF">GCM10010832_26530</name>
</gene>
<proteinExistence type="predicted"/>
<dbReference type="SUPFAM" id="SSF49363">
    <property type="entry name" value="Purple acid phosphatase, N-terminal domain"/>
    <property type="match status" value="1"/>
</dbReference>
<feature type="chain" id="PRO_5046927665" description="Lcl C-terminal domain-containing protein" evidence="1">
    <location>
        <begin position="21"/>
        <end position="411"/>
    </location>
</feature>
<dbReference type="InterPro" id="IPR011460">
    <property type="entry name" value="Lcl_C"/>
</dbReference>
<evidence type="ECO:0000259" key="2">
    <source>
        <dbReference type="Pfam" id="PF07603"/>
    </source>
</evidence>
<accession>A0ABQ1SNE3</accession>
<dbReference type="RefSeq" id="WP_188459643.1">
    <property type="nucleotide sequence ID" value="NZ_BMGM01000018.1"/>
</dbReference>
<dbReference type="EMBL" id="BMGM01000018">
    <property type="protein sequence ID" value="GGE45293.1"/>
    <property type="molecule type" value="Genomic_DNA"/>
</dbReference>
<keyword evidence="1" id="KW-0732">Signal</keyword>
<dbReference type="Pfam" id="PF07603">
    <property type="entry name" value="Lcl_C"/>
    <property type="match status" value="1"/>
</dbReference>
<name>A0ABQ1SNE3_9FLAO</name>
<evidence type="ECO:0000256" key="1">
    <source>
        <dbReference type="SAM" id="SignalP"/>
    </source>
</evidence>
<organism evidence="3 4">
    <name type="scientific">Psychroflexus planctonicus</name>
    <dbReference type="NCBI Taxonomy" id="1526575"/>
    <lineage>
        <taxon>Bacteria</taxon>
        <taxon>Pseudomonadati</taxon>
        <taxon>Bacteroidota</taxon>
        <taxon>Flavobacteriia</taxon>
        <taxon>Flavobacteriales</taxon>
        <taxon>Flavobacteriaceae</taxon>
        <taxon>Psychroflexus</taxon>
    </lineage>
</organism>
<reference evidence="4" key="1">
    <citation type="journal article" date="2019" name="Int. J. Syst. Evol. Microbiol.">
        <title>The Global Catalogue of Microorganisms (GCM) 10K type strain sequencing project: providing services to taxonomists for standard genome sequencing and annotation.</title>
        <authorList>
            <consortium name="The Broad Institute Genomics Platform"/>
            <consortium name="The Broad Institute Genome Sequencing Center for Infectious Disease"/>
            <person name="Wu L."/>
            <person name="Ma J."/>
        </authorList>
    </citation>
    <scope>NUCLEOTIDE SEQUENCE [LARGE SCALE GENOMIC DNA]</scope>
    <source>
        <strain evidence="4">CGMCC 1.12931</strain>
    </source>
</reference>
<evidence type="ECO:0000313" key="4">
    <source>
        <dbReference type="Proteomes" id="UP000599179"/>
    </source>
</evidence>
<dbReference type="InterPro" id="IPR008963">
    <property type="entry name" value="Purple_acid_Pase-like_N"/>
</dbReference>
<comment type="caution">
    <text evidence="3">The sequence shown here is derived from an EMBL/GenBank/DDBJ whole genome shotgun (WGS) entry which is preliminary data.</text>
</comment>
<dbReference type="Proteomes" id="UP000599179">
    <property type="component" value="Unassembled WGS sequence"/>
</dbReference>
<protein>
    <recommendedName>
        <fullName evidence="2">Lcl C-terminal domain-containing protein</fullName>
    </recommendedName>
</protein>
<keyword evidence="4" id="KW-1185">Reference proteome</keyword>
<evidence type="ECO:0000313" key="3">
    <source>
        <dbReference type="EMBL" id="GGE45293.1"/>
    </source>
</evidence>
<sequence length="411" mass="44617">MKRRLLSLIAILMFCNSISAQVGIGTINPEPSAALDVTSSNKGFLPPRLTTIQRNGILNLTPGLTIYNVDKACIEVYNGTTWESLTSSKLPESSNANDILYWDGSEWVNLAIGEEGSILKVVNGALSWVTAASSQVSYGFEDQFNDLTTELQDLKTDFAKVRVKISFGTSLDPNVTEMSLLVSTNPNPVPINSTELTISLSDLNQEYLNQSDVNITSLEANTTYYYRVLINGEFVSEDISFFKTYSHELGDSYQGGILAYLYKPWEDGFVNGQMHGFVVAESDLSVTAAWGCEGTHLAGMITGGSAASTSSQNQAIINNCSDANTAAKLCNNLTLNGYSDWLLPSKDLINGGIRQGDVLNNLTGITSGYYWSCTPHSNNPSTSAWATDILSGSNIQASKSTSYKIRPVREF</sequence>
<feature type="signal peptide" evidence="1">
    <location>
        <begin position="1"/>
        <end position="20"/>
    </location>
</feature>
<feature type="domain" description="Lcl C-terminal" evidence="2">
    <location>
        <begin position="320"/>
        <end position="409"/>
    </location>
</feature>